<reference evidence="1" key="1">
    <citation type="journal article" date="2022" name="bioRxiv">
        <title>Population genetic analysis of Ophidiomyces ophidiicola, the causative agent of snake fungal disease, indicates recent introductions to the USA.</title>
        <authorList>
            <person name="Ladner J.T."/>
            <person name="Palmer J.M."/>
            <person name="Ettinger C.L."/>
            <person name="Stajich J.E."/>
            <person name="Farrell T.M."/>
            <person name="Glorioso B.M."/>
            <person name="Lawson B."/>
            <person name="Price S.J."/>
            <person name="Stengle A.G."/>
            <person name="Grear D.A."/>
            <person name="Lorch J.M."/>
        </authorList>
    </citation>
    <scope>NUCLEOTIDE SEQUENCE</scope>
    <source>
        <strain evidence="1">NWHC 24266-5</strain>
    </source>
</reference>
<name>A0ACB8V0H3_9EURO</name>
<organism evidence="1">
    <name type="scientific">Ophidiomyces ophidiicola</name>
    <dbReference type="NCBI Taxonomy" id="1387563"/>
    <lineage>
        <taxon>Eukaryota</taxon>
        <taxon>Fungi</taxon>
        <taxon>Dikarya</taxon>
        <taxon>Ascomycota</taxon>
        <taxon>Pezizomycotina</taxon>
        <taxon>Eurotiomycetes</taxon>
        <taxon>Eurotiomycetidae</taxon>
        <taxon>Onygenales</taxon>
        <taxon>Onygenaceae</taxon>
        <taxon>Ophidiomyces</taxon>
    </lineage>
</organism>
<protein>
    <submittedName>
        <fullName evidence="1">Uncharacterized protein</fullName>
    </submittedName>
</protein>
<proteinExistence type="predicted"/>
<sequence>MHSPIPRSIPGLWPLFSLVLLNISCCIATVSDGPHQEEVITADVCVIGGGSTGTYAGVKLKDEGKSVVIIEQEDHLGGHVGTFYVDDKPIDYGVQGFFNTDITLKYLDRLKVSHEPLQPATTDNRYVNFRTGKLVQNESSPMELGASLLLYFAVVSKFKGIADGSYNLPDPVPEELLMPFGEFSKKYKLNGALPVVWMFAHGCGDILDATTLCVLQLFGKSHVAALLKGYVRAKRGTAEVYKKAAEILGQDVLYESKVSKVTRSNSGVTVVVRTKGEKIKEIRAKKLLVTIVPTLGNMEGFDLDEKEKFLFKQWSWKNYYIGIVKKSGLPENSTIVNLDPTKPAQLPHIPFVWRLDYLGVSGYHTIKIVGDSKLTESDAKELVLGGIRRMGSEGTFSIQKPEIAVWGSHVPLTLGVSTEAVKGGFYRDLYALQGHKNTFYTGLSFCSDYSTLLWDFTNTIVGKMGL</sequence>
<comment type="caution">
    <text evidence="1">The sequence shown here is derived from an EMBL/GenBank/DDBJ whole genome shotgun (WGS) entry which is preliminary data.</text>
</comment>
<accession>A0ACB8V0H3</accession>
<gene>
    <name evidence="1" type="ORF">LOY88_003113</name>
</gene>
<dbReference type="EMBL" id="JALBCA010000039">
    <property type="protein sequence ID" value="KAI2387424.1"/>
    <property type="molecule type" value="Genomic_DNA"/>
</dbReference>
<evidence type="ECO:0000313" key="1">
    <source>
        <dbReference type="EMBL" id="KAI2387424.1"/>
    </source>
</evidence>